<dbReference type="AlphaFoldDB" id="A0A1F5NT58"/>
<reference evidence="2 3" key="1">
    <citation type="journal article" date="2016" name="Nat. Commun.">
        <title>Thousands of microbial genomes shed light on interconnected biogeochemical processes in an aquifer system.</title>
        <authorList>
            <person name="Anantharaman K."/>
            <person name="Brown C.T."/>
            <person name="Hug L.A."/>
            <person name="Sharon I."/>
            <person name="Castelle C.J."/>
            <person name="Probst A.J."/>
            <person name="Thomas B.C."/>
            <person name="Singh A."/>
            <person name="Wilkins M.J."/>
            <person name="Karaoz U."/>
            <person name="Brodie E.L."/>
            <person name="Williams K.H."/>
            <person name="Hubbard S.S."/>
            <person name="Banfield J.F."/>
        </authorList>
    </citation>
    <scope>NUCLEOTIDE SEQUENCE [LARGE SCALE GENOMIC DNA]</scope>
</reference>
<organism evidence="2 3">
    <name type="scientific">Candidatus Doudnabacteria bacterium RIFCSPHIGHO2_01_FULL_43_23</name>
    <dbReference type="NCBI Taxonomy" id="1817822"/>
    <lineage>
        <taxon>Bacteria</taxon>
        <taxon>Candidatus Doudnaibacteriota</taxon>
    </lineage>
</organism>
<dbReference type="EMBL" id="MFEI01000018">
    <property type="protein sequence ID" value="OGE80865.1"/>
    <property type="molecule type" value="Genomic_DNA"/>
</dbReference>
<dbReference type="Proteomes" id="UP000177912">
    <property type="component" value="Unassembled WGS sequence"/>
</dbReference>
<comment type="caution">
    <text evidence="2">The sequence shown here is derived from an EMBL/GenBank/DDBJ whole genome shotgun (WGS) entry which is preliminary data.</text>
</comment>
<evidence type="ECO:0000313" key="3">
    <source>
        <dbReference type="Proteomes" id="UP000177912"/>
    </source>
</evidence>
<keyword evidence="1" id="KW-0472">Membrane</keyword>
<keyword evidence="1" id="KW-1133">Transmembrane helix</keyword>
<evidence type="ECO:0000256" key="1">
    <source>
        <dbReference type="SAM" id="Phobius"/>
    </source>
</evidence>
<sequence length="162" mass="18019">MLKKVWILPLLIFVTGVIYFAVQSGRKNQDSEVVKPDEKSVLALVDEIDILVLESFPVQIRATVKGNLPSPCFEIGDINEIRQYNHFTVSIKTKEVAEICAQVLTPFEESIPLSVYGLKAGRYTVEINGAMGEFTLQQDNFLDDQNDSATPLQTTPSLPPGY</sequence>
<dbReference type="STRING" id="1817822.A2826_01355"/>
<name>A0A1F5NT58_9BACT</name>
<protein>
    <submittedName>
        <fullName evidence="2">Uncharacterized protein</fullName>
    </submittedName>
</protein>
<keyword evidence="1" id="KW-0812">Transmembrane</keyword>
<feature type="transmembrane region" description="Helical" evidence="1">
    <location>
        <begin position="6"/>
        <end position="22"/>
    </location>
</feature>
<gene>
    <name evidence="2" type="ORF">A2826_01355</name>
</gene>
<proteinExistence type="predicted"/>
<evidence type="ECO:0000313" key="2">
    <source>
        <dbReference type="EMBL" id="OGE80865.1"/>
    </source>
</evidence>
<accession>A0A1F5NT58</accession>